<reference evidence="1 2" key="1">
    <citation type="submission" date="2024-10" db="EMBL/GenBank/DDBJ databases">
        <title>The Natural Products Discovery Center: Release of the First 8490 Sequenced Strains for Exploring Actinobacteria Biosynthetic Diversity.</title>
        <authorList>
            <person name="Kalkreuter E."/>
            <person name="Kautsar S.A."/>
            <person name="Yang D."/>
            <person name="Bader C.D."/>
            <person name="Teijaro C.N."/>
            <person name="Fluegel L."/>
            <person name="Davis C.M."/>
            <person name="Simpson J.R."/>
            <person name="Lauterbach L."/>
            <person name="Steele A.D."/>
            <person name="Gui C."/>
            <person name="Meng S."/>
            <person name="Li G."/>
            <person name="Viehrig K."/>
            <person name="Ye F."/>
            <person name="Su P."/>
            <person name="Kiefer A.F."/>
            <person name="Nichols A."/>
            <person name="Cepeda A.J."/>
            <person name="Yan W."/>
            <person name="Fan B."/>
            <person name="Jiang Y."/>
            <person name="Adhikari A."/>
            <person name="Zheng C.-J."/>
            <person name="Schuster L."/>
            <person name="Cowan T.M."/>
            <person name="Smanski M.J."/>
            <person name="Chevrette M.G."/>
            <person name="De Carvalho L.P.S."/>
            <person name="Shen B."/>
        </authorList>
    </citation>
    <scope>NUCLEOTIDE SEQUENCE [LARGE SCALE GENOMIC DNA]</scope>
    <source>
        <strain evidence="1 2">NPDC087220</strain>
    </source>
</reference>
<proteinExistence type="predicted"/>
<evidence type="ECO:0000313" key="2">
    <source>
        <dbReference type="Proteomes" id="UP001617351"/>
    </source>
</evidence>
<dbReference type="EMBL" id="JBIUYY010000022">
    <property type="protein sequence ID" value="MFJ2825821.1"/>
    <property type="molecule type" value="Genomic_DNA"/>
</dbReference>
<gene>
    <name evidence="1" type="ORF">ACIO7M_32615</name>
</gene>
<accession>A0ABW8EU46</accession>
<keyword evidence="2" id="KW-1185">Reference proteome</keyword>
<protein>
    <submittedName>
        <fullName evidence="1">Uncharacterized protein</fullName>
    </submittedName>
</protein>
<organism evidence="1 2">
    <name type="scientific">Streptomyces toxytricini</name>
    <name type="common">Actinomyces toxytricini</name>
    <dbReference type="NCBI Taxonomy" id="67369"/>
    <lineage>
        <taxon>Bacteria</taxon>
        <taxon>Bacillati</taxon>
        <taxon>Actinomycetota</taxon>
        <taxon>Actinomycetes</taxon>
        <taxon>Kitasatosporales</taxon>
        <taxon>Streptomycetaceae</taxon>
        <taxon>Streptomyces</taxon>
    </lineage>
</organism>
<evidence type="ECO:0000313" key="1">
    <source>
        <dbReference type="EMBL" id="MFJ2825821.1"/>
    </source>
</evidence>
<comment type="caution">
    <text evidence="1">The sequence shown here is derived from an EMBL/GenBank/DDBJ whole genome shotgun (WGS) entry which is preliminary data.</text>
</comment>
<dbReference type="RefSeq" id="WP_402387615.1">
    <property type="nucleotide sequence ID" value="NZ_JBIUYY010000022.1"/>
</dbReference>
<dbReference type="Proteomes" id="UP001617351">
    <property type="component" value="Unassembled WGS sequence"/>
</dbReference>
<sequence length="92" mass="9956">MTSSHPSLAHALAKALVDVLWFIDGSEDEQMDQDDAVGVMEGVAHQVSTLPSDQQQELIALIGEMAAAETNPARREFLEEFPEGFGLIDEAS</sequence>
<name>A0ABW8EU46_STRT5</name>